<dbReference type="PANTHER" id="PTHR32120:SF11">
    <property type="entry name" value="SMALL RIBOSOMAL SUBUNIT BIOGENESIS GTPASE RSGA 1, MITOCHONDRIAL-RELATED"/>
    <property type="match status" value="1"/>
</dbReference>
<dbReference type="GO" id="GO:0005525">
    <property type="term" value="F:GTP binding"/>
    <property type="evidence" value="ECO:0007669"/>
    <property type="project" value="InterPro"/>
</dbReference>
<dbReference type="InterPro" id="IPR004881">
    <property type="entry name" value="Ribosome_biogen_GTPase_RsgA"/>
</dbReference>
<reference evidence="3 4" key="1">
    <citation type="submission" date="2020-02" db="EMBL/GenBank/DDBJ databases">
        <title>Draft genome sequence of Haematococcus lacustris strain NIES-144.</title>
        <authorList>
            <person name="Morimoto D."/>
            <person name="Nakagawa S."/>
            <person name="Yoshida T."/>
            <person name="Sawayama S."/>
        </authorList>
    </citation>
    <scope>NUCLEOTIDE SEQUENCE [LARGE SCALE GENOMIC DNA]</scope>
    <source>
        <strain evidence="3 4">NIES-144</strain>
    </source>
</reference>
<dbReference type="SUPFAM" id="SSF52540">
    <property type="entry name" value="P-loop containing nucleoside triphosphate hydrolases"/>
    <property type="match status" value="3"/>
</dbReference>
<dbReference type="GO" id="GO:0003924">
    <property type="term" value="F:GTPase activity"/>
    <property type="evidence" value="ECO:0007669"/>
    <property type="project" value="InterPro"/>
</dbReference>
<evidence type="ECO:0000259" key="2">
    <source>
        <dbReference type="Pfam" id="PF03193"/>
    </source>
</evidence>
<feature type="region of interest" description="Disordered" evidence="1">
    <location>
        <begin position="444"/>
        <end position="469"/>
    </location>
</feature>
<feature type="compositionally biased region" description="Basic and acidic residues" evidence="1">
    <location>
        <begin position="728"/>
        <end position="745"/>
    </location>
</feature>
<feature type="region of interest" description="Disordered" evidence="1">
    <location>
        <begin position="484"/>
        <end position="558"/>
    </location>
</feature>
<dbReference type="Proteomes" id="UP000485058">
    <property type="component" value="Unassembled WGS sequence"/>
</dbReference>
<accession>A0A6A0AEK7</accession>
<sequence length="767" mass="82003">MLTAFRSCLHTTQVWEPAKQELLAACYVGNSQRSSVQHPQQHTHLRNHTAQNSGRHVVMAIPGRKQGELGILGGGTAHLPTTVHGLVTSAAMGMVRVEIQAPNVDAPQVTSQQSRRLPHDQLQCSIRMLLKKMGQDVLVGDRVRVGSIDWVHGRAQVEEVFPRTSQLEDPTIANVNFALLVFALHNPMFEETQVSRFLVAQEASGLPFRLLLNKVDLVPEAEVQARVQQARARERGLWKGQQGWVQGQQGSSRDEAEAAGVGAGAAGMRQRQQGIGAVGKGAKGWPFLQLDVLNGLQTLMILSSCGCTCSAVGCRCYSRRPSAVRSWGYDPLVVSCQSGRGVPEVLQALQGTTAVVAGPSGAGKSSLINALRLGRHRPDQVVVNQQLGWQKLGQGPLLLDLPVSALTATEQASLAENGSNKHLVSIGASSRSMSCVAAVDDSSRSETAVRSSQSSTPAGSHSHDSSLTLPATDQTTAHQVMTLPTADPSPAAAAAPQLPPHSQVLTSQPPPGLGQDQDQGSAPHHLWPPRQPGTSAKEVTSPASSTLDRADGQHPGLTLLHSLSPAAALTTSSSSSSTTTTLQGAGSLVATSGSFRNEDQTKFLVVGEMSRYGKGKHTTTSVSLIRLPGGGWLADTPGFSQPSLDRVSSQELASLFPEFVAIAEAAGGCRFANCHHVAEPGCPVTAQPQPLERYPYYLKFLDEIREREERDVKFMQAGKKARQGSSKVKADKGGKQRIEAKLELHSHRKVSRTQMKQSFKSDWNKLS</sequence>
<feature type="compositionally biased region" description="Polar residues" evidence="1">
    <location>
        <begin position="752"/>
        <end position="767"/>
    </location>
</feature>
<dbReference type="AlphaFoldDB" id="A0A6A0AEK7"/>
<organism evidence="3 4">
    <name type="scientific">Haematococcus lacustris</name>
    <name type="common">Green alga</name>
    <name type="synonym">Haematococcus pluvialis</name>
    <dbReference type="NCBI Taxonomy" id="44745"/>
    <lineage>
        <taxon>Eukaryota</taxon>
        <taxon>Viridiplantae</taxon>
        <taxon>Chlorophyta</taxon>
        <taxon>core chlorophytes</taxon>
        <taxon>Chlorophyceae</taxon>
        <taxon>CS clade</taxon>
        <taxon>Chlamydomonadales</taxon>
        <taxon>Haematococcaceae</taxon>
        <taxon>Haematococcus</taxon>
    </lineage>
</organism>
<feature type="domain" description="EngC GTPase" evidence="2">
    <location>
        <begin position="160"/>
        <end position="231"/>
    </location>
</feature>
<protein>
    <submittedName>
        <fullName evidence="3">Ribosome biogeneis GTPase</fullName>
    </submittedName>
</protein>
<feature type="region of interest" description="Disordered" evidence="1">
    <location>
        <begin position="244"/>
        <end position="263"/>
    </location>
</feature>
<dbReference type="Gene3D" id="3.40.50.300">
    <property type="entry name" value="P-loop containing nucleotide triphosphate hydrolases"/>
    <property type="match status" value="3"/>
</dbReference>
<keyword evidence="4" id="KW-1185">Reference proteome</keyword>
<dbReference type="InterPro" id="IPR027417">
    <property type="entry name" value="P-loop_NTPase"/>
</dbReference>
<dbReference type="EMBL" id="BLLF01005079">
    <property type="protein sequence ID" value="GFH30701.1"/>
    <property type="molecule type" value="Genomic_DNA"/>
</dbReference>
<feature type="compositionally biased region" description="Polar residues" evidence="1">
    <location>
        <begin position="532"/>
        <end position="547"/>
    </location>
</feature>
<dbReference type="Gene3D" id="1.10.40.50">
    <property type="entry name" value="Probable gtpase engc, domain 3"/>
    <property type="match status" value="1"/>
</dbReference>
<feature type="compositionally biased region" description="Low complexity" evidence="1">
    <location>
        <begin position="484"/>
        <end position="496"/>
    </location>
</feature>
<evidence type="ECO:0000256" key="1">
    <source>
        <dbReference type="SAM" id="MobiDB-lite"/>
    </source>
</evidence>
<dbReference type="Pfam" id="PF03193">
    <property type="entry name" value="RsgA_GTPase"/>
    <property type="match status" value="3"/>
</dbReference>
<dbReference type="PANTHER" id="PTHR32120">
    <property type="entry name" value="SMALL RIBOSOMAL SUBUNIT BIOGENESIS GTPASE RSGA"/>
    <property type="match status" value="1"/>
</dbReference>
<name>A0A6A0AEK7_HAELA</name>
<feature type="domain" description="EngC GTPase" evidence="2">
    <location>
        <begin position="605"/>
        <end position="644"/>
    </location>
</feature>
<feature type="compositionally biased region" description="Polar residues" evidence="1">
    <location>
        <begin position="445"/>
        <end position="469"/>
    </location>
</feature>
<dbReference type="InterPro" id="IPR010914">
    <property type="entry name" value="RsgA_GTPase_dom"/>
</dbReference>
<gene>
    <name evidence="3" type="ORF">HaLaN_29600</name>
</gene>
<comment type="caution">
    <text evidence="3">The sequence shown here is derived from an EMBL/GenBank/DDBJ whole genome shotgun (WGS) entry which is preliminary data.</text>
</comment>
<feature type="region of interest" description="Disordered" evidence="1">
    <location>
        <begin position="716"/>
        <end position="767"/>
    </location>
</feature>
<proteinExistence type="predicted"/>
<evidence type="ECO:0000313" key="4">
    <source>
        <dbReference type="Proteomes" id="UP000485058"/>
    </source>
</evidence>
<evidence type="ECO:0000313" key="3">
    <source>
        <dbReference type="EMBL" id="GFH30701.1"/>
    </source>
</evidence>
<feature type="domain" description="EngC GTPase" evidence="2">
    <location>
        <begin position="321"/>
        <end position="373"/>
    </location>
</feature>